<evidence type="ECO:0000256" key="1">
    <source>
        <dbReference type="ARBA" id="ARBA00022679"/>
    </source>
</evidence>
<dbReference type="Pfam" id="PF02709">
    <property type="entry name" value="Glyco_transf_7C"/>
    <property type="match status" value="1"/>
</dbReference>
<evidence type="ECO:0000313" key="3">
    <source>
        <dbReference type="EMBL" id="SFV23743.1"/>
    </source>
</evidence>
<feature type="domain" description="Galactosyltransferase C-terminal" evidence="2">
    <location>
        <begin position="5"/>
        <end position="55"/>
    </location>
</feature>
<dbReference type="GO" id="GO:0016740">
    <property type="term" value="F:transferase activity"/>
    <property type="evidence" value="ECO:0007669"/>
    <property type="project" value="UniProtKB-KW"/>
</dbReference>
<dbReference type="STRING" id="574650.SAMN04487966_10869"/>
<keyword evidence="4" id="KW-1185">Reference proteome</keyword>
<protein>
    <recommendedName>
        <fullName evidence="2">Galactosyltransferase C-terminal domain-containing protein</fullName>
    </recommendedName>
</protein>
<evidence type="ECO:0000313" key="4">
    <source>
        <dbReference type="Proteomes" id="UP000198881"/>
    </source>
</evidence>
<dbReference type="Proteomes" id="UP000198881">
    <property type="component" value="Unassembled WGS sequence"/>
</dbReference>
<accession>A0A1I7MP85</accession>
<evidence type="ECO:0000259" key="2">
    <source>
        <dbReference type="Pfam" id="PF02709"/>
    </source>
</evidence>
<proteinExistence type="predicted"/>
<dbReference type="InterPro" id="IPR029044">
    <property type="entry name" value="Nucleotide-diphossugar_trans"/>
</dbReference>
<sequence length="165" mass="18591">MDIQWRYWAGNVSVTRDTWELIGPYDEGYRRYGWEDVDYGYRLHRAGIPVRIHPELTTDHHVAATTTAIRARRALHSGAARERFLQKFPEARPLMEGTPGRGPWNLAVRGLAAVSGENTYQRYGAVVDRLAKVLPTSVARKAIALGVEAAGRTGIQHPERIQGRF</sequence>
<dbReference type="AlphaFoldDB" id="A0A1I7MP85"/>
<dbReference type="SUPFAM" id="SSF53448">
    <property type="entry name" value="Nucleotide-diphospho-sugar transferases"/>
    <property type="match status" value="1"/>
</dbReference>
<organism evidence="3 4">
    <name type="scientific">Micrococcus terreus</name>
    <dbReference type="NCBI Taxonomy" id="574650"/>
    <lineage>
        <taxon>Bacteria</taxon>
        <taxon>Bacillati</taxon>
        <taxon>Actinomycetota</taxon>
        <taxon>Actinomycetes</taxon>
        <taxon>Micrococcales</taxon>
        <taxon>Micrococcaceae</taxon>
        <taxon>Micrococcus</taxon>
    </lineage>
</organism>
<keyword evidence="1" id="KW-0808">Transferase</keyword>
<name>A0A1I7MP85_9MICC</name>
<reference evidence="3 4" key="1">
    <citation type="submission" date="2016-10" db="EMBL/GenBank/DDBJ databases">
        <authorList>
            <person name="de Groot N.N."/>
        </authorList>
    </citation>
    <scope>NUCLEOTIDE SEQUENCE [LARGE SCALE GENOMIC DNA]</scope>
    <source>
        <strain evidence="3 4">CGMCC 1.7054</strain>
    </source>
</reference>
<dbReference type="InterPro" id="IPR027791">
    <property type="entry name" value="Galactosyl_T_C"/>
</dbReference>
<gene>
    <name evidence="3" type="ORF">SAMN04487966_10869</name>
</gene>
<dbReference type="EMBL" id="FPCG01000008">
    <property type="protein sequence ID" value="SFV23743.1"/>
    <property type="molecule type" value="Genomic_DNA"/>
</dbReference>
<dbReference type="Gene3D" id="3.90.550.10">
    <property type="entry name" value="Spore Coat Polysaccharide Biosynthesis Protein SpsA, Chain A"/>
    <property type="match status" value="1"/>
</dbReference>